<evidence type="ECO:0000256" key="1">
    <source>
        <dbReference type="SAM" id="Phobius"/>
    </source>
</evidence>
<name>A0A815AU89_ADIRI</name>
<sequence length="423" mass="50279">MTSIRLSRIPYRRFKTMRQLIMVLLSISSFLLLINLPQKPQTIIKRSRRNLTIWSNDFHISTIQDVKYQLQSFNVVLIDNSLSNHCSLTKTCAEKLKVLNKQNGISPTIKERQEFYEAYKNDPVMNQVDAFICFHPTAMCEVFMPFNRPLIIIASTRYEMGRFSREEWTKWNKNFRLIALNPRNIIAANNLYDAEYIRYFTGIKPIILPSLCDYTKVSYSPKPGRSFLIATIFKQQFRSEFIFNLTHSIQRLNSTLTVDYLRSLYKDHYDYSDIAGHPGMIYVPYQVSLMSLFEQYRMNIPLFFPSIDLLTEWHYIYRVIDQRTWDDVNSQPSNTSIIPGVLGVEVPDPNNEFDRKAIRYWLQFSDFYQWPYITYFNSTDDLVEKLMHANLDEISQSMKIYNVKLKERLYEQWEDILRRVDAN</sequence>
<evidence type="ECO:0000313" key="5">
    <source>
        <dbReference type="Proteomes" id="UP000663852"/>
    </source>
</evidence>
<keyword evidence="1" id="KW-1133">Transmembrane helix</keyword>
<dbReference type="EMBL" id="CAJNOJ010000186">
    <property type="protein sequence ID" value="CAF1261905.1"/>
    <property type="molecule type" value="Genomic_DNA"/>
</dbReference>
<reference evidence="2" key="1">
    <citation type="submission" date="2021-02" db="EMBL/GenBank/DDBJ databases">
        <authorList>
            <person name="Nowell W R."/>
        </authorList>
    </citation>
    <scope>NUCLEOTIDE SEQUENCE</scope>
</reference>
<accession>A0A815AU89</accession>
<keyword evidence="4" id="KW-1185">Reference proteome</keyword>
<dbReference type="Proteomes" id="UP000663852">
    <property type="component" value="Unassembled WGS sequence"/>
</dbReference>
<protein>
    <submittedName>
        <fullName evidence="2">Uncharacterized protein</fullName>
    </submittedName>
</protein>
<keyword evidence="1" id="KW-0472">Membrane</keyword>
<dbReference type="OrthoDB" id="419709at2759"/>
<organism evidence="2 5">
    <name type="scientific">Adineta ricciae</name>
    <name type="common">Rotifer</name>
    <dbReference type="NCBI Taxonomy" id="249248"/>
    <lineage>
        <taxon>Eukaryota</taxon>
        <taxon>Metazoa</taxon>
        <taxon>Spiralia</taxon>
        <taxon>Gnathifera</taxon>
        <taxon>Rotifera</taxon>
        <taxon>Eurotatoria</taxon>
        <taxon>Bdelloidea</taxon>
        <taxon>Adinetida</taxon>
        <taxon>Adinetidae</taxon>
        <taxon>Adineta</taxon>
    </lineage>
</organism>
<keyword evidence="1" id="KW-0812">Transmembrane</keyword>
<gene>
    <name evidence="2" type="ORF">EDS130_LOCUS28561</name>
    <name evidence="3" type="ORF">XAT740_LOCUS31254</name>
</gene>
<feature type="transmembrane region" description="Helical" evidence="1">
    <location>
        <begin position="20"/>
        <end position="37"/>
    </location>
</feature>
<dbReference type="EMBL" id="CAJNOR010002836">
    <property type="protein sequence ID" value="CAF1346667.1"/>
    <property type="molecule type" value="Genomic_DNA"/>
</dbReference>
<dbReference type="Proteomes" id="UP000663828">
    <property type="component" value="Unassembled WGS sequence"/>
</dbReference>
<evidence type="ECO:0000313" key="4">
    <source>
        <dbReference type="Proteomes" id="UP000663828"/>
    </source>
</evidence>
<proteinExistence type="predicted"/>
<comment type="caution">
    <text evidence="2">The sequence shown here is derived from an EMBL/GenBank/DDBJ whole genome shotgun (WGS) entry which is preliminary data.</text>
</comment>
<dbReference type="AlphaFoldDB" id="A0A815AU89"/>
<evidence type="ECO:0000313" key="3">
    <source>
        <dbReference type="EMBL" id="CAF1346667.1"/>
    </source>
</evidence>
<evidence type="ECO:0000313" key="2">
    <source>
        <dbReference type="EMBL" id="CAF1261905.1"/>
    </source>
</evidence>